<dbReference type="EMBL" id="KV784366">
    <property type="protein sequence ID" value="OEU11796.1"/>
    <property type="molecule type" value="Genomic_DNA"/>
</dbReference>
<reference evidence="2 3" key="1">
    <citation type="submission" date="2016-09" db="EMBL/GenBank/DDBJ databases">
        <title>Extensive genetic diversity and differential bi-allelic expression allows diatom success in the polar Southern Ocean.</title>
        <authorList>
            <consortium name="DOE Joint Genome Institute"/>
            <person name="Mock T."/>
            <person name="Otillar R.P."/>
            <person name="Strauss J."/>
            <person name="Dupont C."/>
            <person name="Frickenhaus S."/>
            <person name="Maumus F."/>
            <person name="Mcmullan M."/>
            <person name="Sanges R."/>
            <person name="Schmutz J."/>
            <person name="Toseland A."/>
            <person name="Valas R."/>
            <person name="Veluchamy A."/>
            <person name="Ward B.J."/>
            <person name="Allen A."/>
            <person name="Barry K."/>
            <person name="Falciatore A."/>
            <person name="Ferrante M."/>
            <person name="Fortunato A.E."/>
            <person name="Gloeckner G."/>
            <person name="Gruber A."/>
            <person name="Hipkin R."/>
            <person name="Janech M."/>
            <person name="Kroth P."/>
            <person name="Leese F."/>
            <person name="Lindquist E."/>
            <person name="Lyon B.R."/>
            <person name="Martin J."/>
            <person name="Mayer C."/>
            <person name="Parker M."/>
            <person name="Quesneville H."/>
            <person name="Raymond J."/>
            <person name="Uhlig C."/>
            <person name="Valentin K.U."/>
            <person name="Worden A.Z."/>
            <person name="Armbrust E.V."/>
            <person name="Bowler C."/>
            <person name="Green B."/>
            <person name="Moulton V."/>
            <person name="Van Oosterhout C."/>
            <person name="Grigoriev I."/>
        </authorList>
    </citation>
    <scope>NUCLEOTIDE SEQUENCE [LARGE SCALE GENOMIC DNA]</scope>
    <source>
        <strain evidence="2 3">CCMP1102</strain>
    </source>
</reference>
<feature type="transmembrane region" description="Helical" evidence="1">
    <location>
        <begin position="84"/>
        <end position="107"/>
    </location>
</feature>
<evidence type="ECO:0000256" key="1">
    <source>
        <dbReference type="SAM" id="Phobius"/>
    </source>
</evidence>
<feature type="transmembrane region" description="Helical" evidence="1">
    <location>
        <begin position="119"/>
        <end position="145"/>
    </location>
</feature>
<proteinExistence type="predicted"/>
<feature type="transmembrane region" description="Helical" evidence="1">
    <location>
        <begin position="197"/>
        <end position="216"/>
    </location>
</feature>
<evidence type="ECO:0000313" key="2">
    <source>
        <dbReference type="EMBL" id="OEU11796.1"/>
    </source>
</evidence>
<sequence length="247" mass="28212">MRIKQLQEKLIRSRTSLPPRISSYKKSRIVENGSCSGTTRNTTRVNNYCSRNTFKFIHLLSTVVIFCFPPLIIIYAILYDQGVASVILGFNLLLLLICIYDLFLVYIELWPNNKLYMMAVSIFALSLIQCIPFLYVQLMLCPIIALLIVSNKVEENQHIQVLSRVYLGAISLNVILLTVGDVSFYYGKLGTALSCNLASYILSICLLIIHTSYGLYCHMNMETIIDTWEFNGDKQKRKKKSNNNINV</sequence>
<gene>
    <name evidence="2" type="ORF">FRACYDRAFT_244920</name>
</gene>
<feature type="transmembrane region" description="Helical" evidence="1">
    <location>
        <begin position="56"/>
        <end position="78"/>
    </location>
</feature>
<accession>A0A1E7F104</accession>
<dbReference type="KEGG" id="fcy:FRACYDRAFT_244920"/>
<dbReference type="Proteomes" id="UP000095751">
    <property type="component" value="Unassembled WGS sequence"/>
</dbReference>
<organism evidence="2 3">
    <name type="scientific">Fragilariopsis cylindrus CCMP1102</name>
    <dbReference type="NCBI Taxonomy" id="635003"/>
    <lineage>
        <taxon>Eukaryota</taxon>
        <taxon>Sar</taxon>
        <taxon>Stramenopiles</taxon>
        <taxon>Ochrophyta</taxon>
        <taxon>Bacillariophyta</taxon>
        <taxon>Bacillariophyceae</taxon>
        <taxon>Bacillariophycidae</taxon>
        <taxon>Bacillariales</taxon>
        <taxon>Bacillariaceae</taxon>
        <taxon>Fragilariopsis</taxon>
    </lineage>
</organism>
<protein>
    <submittedName>
        <fullName evidence="2">Uncharacterized protein</fullName>
    </submittedName>
</protein>
<keyword evidence="3" id="KW-1185">Reference proteome</keyword>
<name>A0A1E7F104_9STRA</name>
<dbReference type="InParanoid" id="A0A1E7F104"/>
<evidence type="ECO:0000313" key="3">
    <source>
        <dbReference type="Proteomes" id="UP000095751"/>
    </source>
</evidence>
<feature type="transmembrane region" description="Helical" evidence="1">
    <location>
        <begin position="165"/>
        <end position="185"/>
    </location>
</feature>
<keyword evidence="1" id="KW-0472">Membrane</keyword>
<dbReference type="AlphaFoldDB" id="A0A1E7F104"/>
<keyword evidence="1" id="KW-0812">Transmembrane</keyword>
<keyword evidence="1" id="KW-1133">Transmembrane helix</keyword>